<dbReference type="KEGG" id="mdb:OVN18_01385"/>
<protein>
    <submittedName>
        <fullName evidence="1">Uncharacterized protein</fullName>
    </submittedName>
</protein>
<dbReference type="EMBL" id="CP113089">
    <property type="protein sequence ID" value="WAB81700.1"/>
    <property type="molecule type" value="Genomic_DNA"/>
</dbReference>
<dbReference type="RefSeq" id="WP_267781487.1">
    <property type="nucleotide sequence ID" value="NZ_CP113089.1"/>
</dbReference>
<name>A0A9E8MLA1_9MICO</name>
<proteinExistence type="predicted"/>
<evidence type="ECO:0000313" key="1">
    <source>
        <dbReference type="EMBL" id="WAB81700.1"/>
    </source>
</evidence>
<dbReference type="AlphaFoldDB" id="A0A9E8MLA1"/>
<organism evidence="1 2">
    <name type="scientific">Microcella daejeonensis</name>
    <dbReference type="NCBI Taxonomy" id="2994971"/>
    <lineage>
        <taxon>Bacteria</taxon>
        <taxon>Bacillati</taxon>
        <taxon>Actinomycetota</taxon>
        <taxon>Actinomycetes</taxon>
        <taxon>Micrococcales</taxon>
        <taxon>Microbacteriaceae</taxon>
        <taxon>Microcella</taxon>
    </lineage>
</organism>
<accession>A0A9E8MLA1</accession>
<evidence type="ECO:0000313" key="2">
    <source>
        <dbReference type="Proteomes" id="UP001164706"/>
    </source>
</evidence>
<gene>
    <name evidence="1" type="ORF">OVN18_01385</name>
</gene>
<keyword evidence="2" id="KW-1185">Reference proteome</keyword>
<sequence>MLFLGLAACAPFGSGPDRDAEAIAVVERAVGAVVPEANGVFVTMAFSGPSDRAMSVRLYIDPVDDAALAGAVDRAAGEAWRTSPIALVDLTLEAVAGDRPEDPPRGVEQVISLRPVAEALGIQSRLVVSGRLILPEATLTTRYGPAGRDEE</sequence>
<reference evidence="1" key="1">
    <citation type="submission" date="2022-11" db="EMBL/GenBank/DDBJ databases">
        <title>Description of Microcella daejonensis nov. sp, isolated from riverside soil.</title>
        <authorList>
            <person name="Molina K.M."/>
            <person name="Kim S.B."/>
        </authorList>
    </citation>
    <scope>NUCLEOTIDE SEQUENCE</scope>
    <source>
        <strain evidence="1">MMS21-STM12</strain>
    </source>
</reference>
<dbReference type="Proteomes" id="UP001164706">
    <property type="component" value="Chromosome"/>
</dbReference>